<proteinExistence type="predicted"/>
<accession>A0A2U8I8C6</accession>
<name>A0A2U8I8C6_9GAMM</name>
<gene>
    <name evidence="1" type="ORF">CCS41_06495</name>
</gene>
<dbReference type="KEGG" id="fsm:CCS41_06495"/>
<dbReference type="AlphaFoldDB" id="A0A2U8I8C6"/>
<evidence type="ECO:0000313" key="1">
    <source>
        <dbReference type="EMBL" id="AWK14204.1"/>
    </source>
</evidence>
<dbReference type="EMBL" id="CP021659">
    <property type="protein sequence ID" value="AWK14204.1"/>
    <property type="molecule type" value="Genomic_DNA"/>
</dbReference>
<organism evidence="1 2">
    <name type="scientific">Candidatus Fukatsuia symbiotica</name>
    <dbReference type="NCBI Taxonomy" id="1878942"/>
    <lineage>
        <taxon>Bacteria</taxon>
        <taxon>Pseudomonadati</taxon>
        <taxon>Pseudomonadota</taxon>
        <taxon>Gammaproteobacteria</taxon>
        <taxon>Enterobacterales</taxon>
        <taxon>Yersiniaceae</taxon>
        <taxon>Candidatus Fukatsuia</taxon>
    </lineage>
</organism>
<evidence type="ECO:0000313" key="2">
    <source>
        <dbReference type="Proteomes" id="UP000261875"/>
    </source>
</evidence>
<protein>
    <submittedName>
        <fullName evidence="1">Uncharacterized protein</fullName>
    </submittedName>
</protein>
<keyword evidence="2" id="KW-1185">Reference proteome</keyword>
<reference evidence="1 2" key="1">
    <citation type="submission" date="2017-05" db="EMBL/GenBank/DDBJ databases">
        <title>Genome sequence of Candidatus Fukatsuia symbiotica and Candidatus Hamiltonella defensa from Acyrthosiphon pisum strain 5D.</title>
        <authorList>
            <person name="Patel V.A."/>
            <person name="Chevignon G."/>
            <person name="Russell J.A."/>
            <person name="Oliver K.M."/>
        </authorList>
    </citation>
    <scope>NUCLEOTIDE SEQUENCE [LARGE SCALE GENOMIC DNA]</scope>
    <source>
        <strain evidence="1 2">5D</strain>
    </source>
</reference>
<dbReference type="Proteomes" id="UP000261875">
    <property type="component" value="Chromosome"/>
</dbReference>
<sequence>MNSSTGSANKIFTEMEVALLILWLQSPEDFNRKFEHRSPRSVQEKVMDTIAKISKPPGAVPPVDFMV</sequence>
<dbReference type="RefSeq" id="WP_072551163.1">
    <property type="nucleotide sequence ID" value="NZ_CP021659.1"/>
</dbReference>